<dbReference type="InterPro" id="IPR015422">
    <property type="entry name" value="PyrdxlP-dep_Trfase_small"/>
</dbReference>
<dbReference type="SUPFAM" id="SSF53383">
    <property type="entry name" value="PLP-dependent transferases"/>
    <property type="match status" value="1"/>
</dbReference>
<dbReference type="AlphaFoldDB" id="A0A3B0YHT0"/>
<reference evidence="1" key="1">
    <citation type="submission" date="2018-06" db="EMBL/GenBank/DDBJ databases">
        <authorList>
            <person name="Zhirakovskaya E."/>
        </authorList>
    </citation>
    <scope>NUCLEOTIDE SEQUENCE</scope>
</reference>
<protein>
    <submittedName>
        <fullName evidence="1">Transcriptional regulator, GntR family domain / Aspartate aminotransferase</fullName>
        <ecNumber evidence="1">2.6.1.1</ecNumber>
    </submittedName>
</protein>
<dbReference type="GO" id="GO:0004069">
    <property type="term" value="F:L-aspartate:2-oxoglutarate aminotransferase activity"/>
    <property type="evidence" value="ECO:0007669"/>
    <property type="project" value="UniProtKB-EC"/>
</dbReference>
<organism evidence="1">
    <name type="scientific">hydrothermal vent metagenome</name>
    <dbReference type="NCBI Taxonomy" id="652676"/>
    <lineage>
        <taxon>unclassified sequences</taxon>
        <taxon>metagenomes</taxon>
        <taxon>ecological metagenomes</taxon>
    </lineage>
</organism>
<keyword evidence="1" id="KW-0032">Aminotransferase</keyword>
<sequence>MMRVCFCEPNADIEPEGGLFIWMKMPEKIDIIKMNNQAANQGIMLAPGNLFKLHQERSQWMPFNVASCNQPFHLPFLKKSLISGNKN</sequence>
<dbReference type="InterPro" id="IPR015424">
    <property type="entry name" value="PyrdxlP-dep_Trfase"/>
</dbReference>
<gene>
    <name evidence="1" type="ORF">MNBD_GAMMA12-267</name>
</gene>
<name>A0A3B0YHT0_9ZZZZ</name>
<dbReference type="Gene3D" id="3.90.1150.10">
    <property type="entry name" value="Aspartate Aminotransferase, domain 1"/>
    <property type="match status" value="1"/>
</dbReference>
<evidence type="ECO:0000313" key="1">
    <source>
        <dbReference type="EMBL" id="VAW73739.1"/>
    </source>
</evidence>
<dbReference type="EMBL" id="UOFL01000048">
    <property type="protein sequence ID" value="VAW73739.1"/>
    <property type="molecule type" value="Genomic_DNA"/>
</dbReference>
<proteinExistence type="predicted"/>
<dbReference type="EC" id="2.6.1.1" evidence="1"/>
<keyword evidence="1" id="KW-0808">Transferase</keyword>
<accession>A0A3B0YHT0</accession>